<dbReference type="InterPro" id="IPR005674">
    <property type="entry name" value="CocE/Ser_esterase"/>
</dbReference>
<dbReference type="InterPro" id="IPR008979">
    <property type="entry name" value="Galactose-bd-like_sf"/>
</dbReference>
<accession>A0A502F6C8</accession>
<dbReference type="InterPro" id="IPR050585">
    <property type="entry name" value="Xaa-Pro_dipeptidyl-ppase/CocE"/>
</dbReference>
<protein>
    <submittedName>
        <fullName evidence="3">CocE/NonD family hydrolase</fullName>
    </submittedName>
</protein>
<dbReference type="SMART" id="SM00939">
    <property type="entry name" value="PepX_C"/>
    <property type="match status" value="1"/>
</dbReference>
<evidence type="ECO:0000259" key="2">
    <source>
        <dbReference type="SMART" id="SM00939"/>
    </source>
</evidence>
<feature type="domain" description="Xaa-Pro dipeptidyl-peptidase C-terminal" evidence="2">
    <location>
        <begin position="353"/>
        <end position="599"/>
    </location>
</feature>
<dbReference type="AlphaFoldDB" id="A0A502F6C8"/>
<name>A0A502F6C8_9PROT</name>
<keyword evidence="1 3" id="KW-0378">Hydrolase</keyword>
<evidence type="ECO:0000313" key="3">
    <source>
        <dbReference type="EMBL" id="TPG44286.1"/>
    </source>
</evidence>
<gene>
    <name evidence="3" type="ORF">EAH89_27455</name>
</gene>
<dbReference type="Pfam" id="PF02129">
    <property type="entry name" value="Peptidase_S15"/>
    <property type="match status" value="1"/>
</dbReference>
<dbReference type="Gene3D" id="3.40.50.1820">
    <property type="entry name" value="alpha/beta hydrolase"/>
    <property type="match status" value="1"/>
</dbReference>
<dbReference type="Pfam" id="PF08530">
    <property type="entry name" value="PepX_C"/>
    <property type="match status" value="1"/>
</dbReference>
<dbReference type="Gene3D" id="1.10.3020.10">
    <property type="entry name" value="alpha-amino acid ester hydrolase ( Helical cap domain)"/>
    <property type="match status" value="1"/>
</dbReference>
<dbReference type="EMBL" id="RCZP01000054">
    <property type="protein sequence ID" value="TPG44286.1"/>
    <property type="molecule type" value="Genomic_DNA"/>
</dbReference>
<evidence type="ECO:0000256" key="1">
    <source>
        <dbReference type="ARBA" id="ARBA00022801"/>
    </source>
</evidence>
<dbReference type="Proteomes" id="UP000317078">
    <property type="component" value="Unassembled WGS sequence"/>
</dbReference>
<evidence type="ECO:0000313" key="4">
    <source>
        <dbReference type="Proteomes" id="UP000317078"/>
    </source>
</evidence>
<dbReference type="InterPro" id="IPR000383">
    <property type="entry name" value="Xaa-Pro-like_dom"/>
</dbReference>
<dbReference type="PANTHER" id="PTHR43056">
    <property type="entry name" value="PEPTIDASE S9 PROLYL OLIGOPEPTIDASE"/>
    <property type="match status" value="1"/>
</dbReference>
<dbReference type="SUPFAM" id="SSF53474">
    <property type="entry name" value="alpha/beta-Hydrolases"/>
    <property type="match status" value="1"/>
</dbReference>
<sequence length="615" mass="68251">MGDSDLNSAAWRVTPSAYLASRSAEYAVPPQPLSRYLEMQDGCRVALDAWVPEGVVGSVPVILILTPYYRRFAIADGSDADAIPNAGKFVRFLVPHGYAVVVVDVRGTGASFGTRDSFRSPRERDDSREIADWVVAQPWCNGRIGATGISYPGAASDFLASTGHPAVKAIAPLFAMWDTWQDHYYPGGVFLNRLSQSYDNLMVAMDHDRRDLLRNIAYYANPDLRGPAPVDEDPGGVLLAQAIQEHLGNFHMPDFITEFRFREEPLPYDVGFSSASFSPYAYRDYIQEDVAVLATSGWMDGVGFSNAAIARYLTLSKNPVHLLLGPWDHGARSNVSPWRDEAASQFSLLGELLRFFDHYLLRRSTGYEVEARVHYFSIHAECWQEAGSWPPIDQTRRWHLAPAGLESKAGVAGRDAFQLDFTTSSGNQTRYERLAAIDTTTYYADWGERAVRLPSWTSEPMEADMELTGHGVVDLRIESSEPDASIFAYLSEVEADGTVRYVTEGLLRALHRKESSPPERYRTAWPSRSFARRDAAPLVPGQAERLRIPLLPTSWMIKAGSRLRLSIAGADAGHCVQVPHGRPPILTILYGGDNGSALDLPMRPFPRFMPKGTTP</sequence>
<dbReference type="OrthoDB" id="9806163at2"/>
<proteinExistence type="predicted"/>
<dbReference type="InterPro" id="IPR029058">
    <property type="entry name" value="AB_hydrolase_fold"/>
</dbReference>
<dbReference type="GO" id="GO:0008239">
    <property type="term" value="F:dipeptidyl-peptidase activity"/>
    <property type="evidence" value="ECO:0007669"/>
    <property type="project" value="InterPro"/>
</dbReference>
<reference evidence="3 4" key="1">
    <citation type="journal article" date="2019" name="Environ. Microbiol.">
        <title>Species interactions and distinct microbial communities in high Arctic permafrost affected cryosols are associated with the CH4 and CO2 gas fluxes.</title>
        <authorList>
            <person name="Altshuler I."/>
            <person name="Hamel J."/>
            <person name="Turney S."/>
            <person name="Magnuson E."/>
            <person name="Levesque R."/>
            <person name="Greer C."/>
            <person name="Whyte L.G."/>
        </authorList>
    </citation>
    <scope>NUCLEOTIDE SEQUENCE [LARGE SCALE GENOMIC DNA]</scope>
    <source>
        <strain evidence="3 4">S9.3B</strain>
    </source>
</reference>
<keyword evidence="4" id="KW-1185">Reference proteome</keyword>
<dbReference type="NCBIfam" id="TIGR00976">
    <property type="entry name" value="CocE_NonD"/>
    <property type="match status" value="1"/>
</dbReference>
<comment type="caution">
    <text evidence="3">The sequence shown here is derived from an EMBL/GenBank/DDBJ whole genome shotgun (WGS) entry which is preliminary data.</text>
</comment>
<dbReference type="InterPro" id="IPR013736">
    <property type="entry name" value="Xaa-Pro_dipept_C"/>
</dbReference>
<dbReference type="Gene3D" id="2.60.120.260">
    <property type="entry name" value="Galactose-binding domain-like"/>
    <property type="match status" value="1"/>
</dbReference>
<dbReference type="SUPFAM" id="SSF49785">
    <property type="entry name" value="Galactose-binding domain-like"/>
    <property type="match status" value="1"/>
</dbReference>
<dbReference type="RefSeq" id="WP_140886914.1">
    <property type="nucleotide sequence ID" value="NZ_RCZP01000054.1"/>
</dbReference>
<dbReference type="PANTHER" id="PTHR43056:SF10">
    <property type="entry name" value="COCE_NOND FAMILY, PUTATIVE (AFU_ORTHOLOGUE AFUA_7G00600)-RELATED"/>
    <property type="match status" value="1"/>
</dbReference>
<organism evidence="3 4">
    <name type="scientific">Muricoccus nepalensis</name>
    <dbReference type="NCBI Taxonomy" id="1854500"/>
    <lineage>
        <taxon>Bacteria</taxon>
        <taxon>Pseudomonadati</taxon>
        <taxon>Pseudomonadota</taxon>
        <taxon>Alphaproteobacteria</taxon>
        <taxon>Acetobacterales</taxon>
        <taxon>Roseomonadaceae</taxon>
        <taxon>Muricoccus</taxon>
    </lineage>
</organism>